<organism evidence="1 2">
    <name type="scientific">Brachionus plicatilis</name>
    <name type="common">Marine rotifer</name>
    <name type="synonym">Brachionus muelleri</name>
    <dbReference type="NCBI Taxonomy" id="10195"/>
    <lineage>
        <taxon>Eukaryota</taxon>
        <taxon>Metazoa</taxon>
        <taxon>Spiralia</taxon>
        <taxon>Gnathifera</taxon>
        <taxon>Rotifera</taxon>
        <taxon>Eurotatoria</taxon>
        <taxon>Monogononta</taxon>
        <taxon>Pseudotrocha</taxon>
        <taxon>Ploima</taxon>
        <taxon>Brachionidae</taxon>
        <taxon>Brachionus</taxon>
    </lineage>
</organism>
<name>A0A3M7SRJ8_BRAPC</name>
<keyword evidence="2" id="KW-1185">Reference proteome</keyword>
<proteinExistence type="predicted"/>
<evidence type="ECO:0000313" key="1">
    <source>
        <dbReference type="EMBL" id="RNA38168.1"/>
    </source>
</evidence>
<accession>A0A3M7SRJ8</accession>
<comment type="caution">
    <text evidence="1">The sequence shown here is derived from an EMBL/GenBank/DDBJ whole genome shotgun (WGS) entry which is preliminary data.</text>
</comment>
<gene>
    <name evidence="1" type="ORF">BpHYR1_024610</name>
</gene>
<sequence length="64" mass="7524">MTQRLGNRVAYLRLNLKNMRIFKFFQGNIIIMSEISIFEKSISKKINLVSMLSQYRGNILNSLK</sequence>
<dbReference type="AlphaFoldDB" id="A0A3M7SRJ8"/>
<evidence type="ECO:0000313" key="2">
    <source>
        <dbReference type="Proteomes" id="UP000276133"/>
    </source>
</evidence>
<dbReference type="Proteomes" id="UP000276133">
    <property type="component" value="Unassembled WGS sequence"/>
</dbReference>
<reference evidence="1 2" key="1">
    <citation type="journal article" date="2018" name="Sci. Rep.">
        <title>Genomic signatures of local adaptation to the degree of environmental predictability in rotifers.</title>
        <authorList>
            <person name="Franch-Gras L."/>
            <person name="Hahn C."/>
            <person name="Garcia-Roger E.M."/>
            <person name="Carmona M.J."/>
            <person name="Serra M."/>
            <person name="Gomez A."/>
        </authorList>
    </citation>
    <scope>NUCLEOTIDE SEQUENCE [LARGE SCALE GENOMIC DNA]</scope>
    <source>
        <strain evidence="1">HYR1</strain>
    </source>
</reference>
<protein>
    <submittedName>
        <fullName evidence="1">Uncharacterized protein</fullName>
    </submittedName>
</protein>
<dbReference type="EMBL" id="REGN01000910">
    <property type="protein sequence ID" value="RNA38168.1"/>
    <property type="molecule type" value="Genomic_DNA"/>
</dbReference>